<evidence type="ECO:0000256" key="3">
    <source>
        <dbReference type="ARBA" id="ARBA00022475"/>
    </source>
</evidence>
<keyword evidence="5 12" id="KW-0653">Protein transport</keyword>
<evidence type="ECO:0000256" key="12">
    <source>
        <dbReference type="HAMAP-Rule" id="MF_01464"/>
    </source>
</evidence>
<dbReference type="STRING" id="84022.CACET_c17320"/>
<dbReference type="EMBL" id="CP009687">
    <property type="protein sequence ID" value="AKL95180.1"/>
    <property type="molecule type" value="Genomic_DNA"/>
</dbReference>
<dbReference type="GO" id="GO:0015450">
    <property type="term" value="F:protein-transporting ATPase activity"/>
    <property type="evidence" value="ECO:0007669"/>
    <property type="project" value="InterPro"/>
</dbReference>
<reference evidence="13 14" key="1">
    <citation type="submission" date="2014-10" db="EMBL/GenBank/DDBJ databases">
        <title>Genome sequence of Clostridium aceticum DSM 1496.</title>
        <authorList>
            <person name="Poehlein A."/>
            <person name="Schiel-Bengelsdorf B."/>
            <person name="Gottschalk G."/>
            <person name="Duerre P."/>
            <person name="Daniel R."/>
        </authorList>
    </citation>
    <scope>NUCLEOTIDE SEQUENCE [LARGE SCALE GENOMIC DNA]</scope>
    <source>
        <strain evidence="13 14">DSM 1496</strain>
    </source>
</reference>
<protein>
    <recommendedName>
        <fullName evidence="12">Protein-export membrane protein SecF</fullName>
    </recommendedName>
</protein>
<dbReference type="PRINTS" id="PR01755">
    <property type="entry name" value="SECFTRNLCASE"/>
</dbReference>
<proteinExistence type="inferred from homology"/>
<dbReference type="SUPFAM" id="SSF82866">
    <property type="entry name" value="Multidrug efflux transporter AcrB transmembrane domain"/>
    <property type="match status" value="1"/>
</dbReference>
<comment type="similarity">
    <text evidence="11">In the N-terminal section; belongs to the SecD/SecF family. SecD subfamily.</text>
</comment>
<feature type="transmembrane region" description="Helical" evidence="12">
    <location>
        <begin position="230"/>
        <end position="248"/>
    </location>
</feature>
<evidence type="ECO:0000256" key="1">
    <source>
        <dbReference type="ARBA" id="ARBA00004651"/>
    </source>
</evidence>
<comment type="subunit">
    <text evidence="12">Forms a complex with SecD. Part of the essential Sec protein translocation apparatus which comprises SecA, SecYEG and auxiliary proteins SecDF. Other proteins may also be involved.</text>
</comment>
<dbReference type="HAMAP" id="MF_01464_B">
    <property type="entry name" value="SecF_B"/>
    <property type="match status" value="1"/>
</dbReference>
<dbReference type="Gene3D" id="1.20.1640.10">
    <property type="entry name" value="Multidrug efflux transporter AcrB transmembrane domain"/>
    <property type="match status" value="1"/>
</dbReference>
<keyword evidence="14" id="KW-1185">Reference proteome</keyword>
<sequence>MKIIENRKIWFSISAIIIVIGLLMGLVRGMNYGIDFTGGTLMEIELHQQVEVSEIREITNEYDGNASINLLGPDRTIIQLRTTEDFDSHTRSEIFNAFKEKYDLEENEPLRAEQFGPAIGREIQNRAVLSMIISAIGMLIYITFRFELKFGLAAIVALVHDILIVLAVYSIFRLPLNSPFVAAMLTILGYSINDTIVVFDRIRENLRFVKKSNFAEVANNSIAQTITRSINTSVTTLITIVCLYILGVDQIRVFALPLIAGVLSGTYSSIFIASPVWVMLKESKNKNLSYRPNHE</sequence>
<evidence type="ECO:0000256" key="10">
    <source>
        <dbReference type="ARBA" id="ARBA00060856"/>
    </source>
</evidence>
<comment type="caution">
    <text evidence="12">Lacks conserved residue(s) required for the propagation of feature annotation.</text>
</comment>
<name>A0A0D8ICP1_9CLOT</name>
<dbReference type="KEGG" id="cace:CACET_c17320"/>
<dbReference type="NCBIfam" id="TIGR00966">
    <property type="entry name" value="transloc_SecF"/>
    <property type="match status" value="1"/>
</dbReference>
<dbReference type="FunFam" id="1.20.1640.10:FF:000024">
    <property type="entry name" value="Multifunctional fusion protein"/>
    <property type="match status" value="1"/>
</dbReference>
<dbReference type="Proteomes" id="UP000035704">
    <property type="component" value="Chromosome"/>
</dbReference>
<feature type="transmembrane region" description="Helical" evidence="12">
    <location>
        <begin position="9"/>
        <end position="27"/>
    </location>
</feature>
<organism evidence="13 14">
    <name type="scientific">Clostridium aceticum</name>
    <dbReference type="NCBI Taxonomy" id="84022"/>
    <lineage>
        <taxon>Bacteria</taxon>
        <taxon>Bacillati</taxon>
        <taxon>Bacillota</taxon>
        <taxon>Clostridia</taxon>
        <taxon>Eubacteriales</taxon>
        <taxon>Clostridiaceae</taxon>
        <taxon>Clostridium</taxon>
    </lineage>
</organism>
<dbReference type="Pfam" id="PF02355">
    <property type="entry name" value="SecD_SecF_C"/>
    <property type="match status" value="1"/>
</dbReference>
<evidence type="ECO:0000256" key="2">
    <source>
        <dbReference type="ARBA" id="ARBA00022448"/>
    </source>
</evidence>
<dbReference type="GO" id="GO:0065002">
    <property type="term" value="P:intracellular protein transmembrane transport"/>
    <property type="evidence" value="ECO:0007669"/>
    <property type="project" value="UniProtKB-UniRule"/>
</dbReference>
<dbReference type="InterPro" id="IPR022646">
    <property type="entry name" value="SecD/SecF_CS"/>
</dbReference>
<dbReference type="NCBIfam" id="TIGR00916">
    <property type="entry name" value="2A0604s01"/>
    <property type="match status" value="1"/>
</dbReference>
<evidence type="ECO:0000313" key="13">
    <source>
        <dbReference type="EMBL" id="AKL95180.1"/>
    </source>
</evidence>
<evidence type="ECO:0000256" key="4">
    <source>
        <dbReference type="ARBA" id="ARBA00022692"/>
    </source>
</evidence>
<dbReference type="PATRIC" id="fig|84022.5.peg.3189"/>
<comment type="subcellular location">
    <subcellularLocation>
        <location evidence="1 12">Cell membrane</location>
        <topology evidence="1 12">Multi-pass membrane protein</topology>
    </subcellularLocation>
</comment>
<dbReference type="PANTHER" id="PTHR30081">
    <property type="entry name" value="PROTEIN-EXPORT MEMBRANE PROTEIN SEC"/>
    <property type="match status" value="1"/>
</dbReference>
<keyword evidence="8 12" id="KW-0472">Membrane</keyword>
<keyword evidence="2 12" id="KW-0813">Transport</keyword>
<dbReference type="PANTHER" id="PTHR30081:SF8">
    <property type="entry name" value="PROTEIN TRANSLOCASE SUBUNIT SECF"/>
    <property type="match status" value="1"/>
</dbReference>
<dbReference type="RefSeq" id="WP_044823903.1">
    <property type="nucleotide sequence ID" value="NZ_CP009687.1"/>
</dbReference>
<evidence type="ECO:0000256" key="9">
    <source>
        <dbReference type="ARBA" id="ARBA00059018"/>
    </source>
</evidence>
<evidence type="ECO:0000313" key="14">
    <source>
        <dbReference type="Proteomes" id="UP000035704"/>
    </source>
</evidence>
<dbReference type="InterPro" id="IPR055344">
    <property type="entry name" value="SecD_SecF_C_bact"/>
</dbReference>
<dbReference type="InterPro" id="IPR005665">
    <property type="entry name" value="SecF_bac"/>
</dbReference>
<feature type="transmembrane region" description="Helical" evidence="12">
    <location>
        <begin position="127"/>
        <end position="144"/>
    </location>
</feature>
<comment type="similarity">
    <text evidence="12">Belongs to the SecD/SecF family. SecF subfamily.</text>
</comment>
<dbReference type="GO" id="GO:0005886">
    <property type="term" value="C:plasma membrane"/>
    <property type="evidence" value="ECO:0007669"/>
    <property type="project" value="UniProtKB-SubCell"/>
</dbReference>
<evidence type="ECO:0000256" key="7">
    <source>
        <dbReference type="ARBA" id="ARBA00023010"/>
    </source>
</evidence>
<gene>
    <name evidence="12 13" type="primary">secF</name>
    <name evidence="13" type="ORF">CACET_c17320</name>
</gene>
<comment type="function">
    <text evidence="9 12">Part of the Sec protein translocase complex. Interacts with the SecYEG preprotein conducting channel. SecDF uses the proton motive force (PMF) to complete protein translocation after the ATP-dependent function of SecA.</text>
</comment>
<evidence type="ECO:0000256" key="11">
    <source>
        <dbReference type="ARBA" id="ARBA00061053"/>
    </source>
</evidence>
<dbReference type="Pfam" id="PF07549">
    <property type="entry name" value="Sec_GG"/>
    <property type="match status" value="1"/>
</dbReference>
<evidence type="ECO:0000256" key="5">
    <source>
        <dbReference type="ARBA" id="ARBA00022927"/>
    </source>
</evidence>
<accession>A0A0D8ICP1</accession>
<dbReference type="GO" id="GO:0006605">
    <property type="term" value="P:protein targeting"/>
    <property type="evidence" value="ECO:0007669"/>
    <property type="project" value="UniProtKB-UniRule"/>
</dbReference>
<dbReference type="AlphaFoldDB" id="A0A0D8ICP1"/>
<evidence type="ECO:0000256" key="8">
    <source>
        <dbReference type="ARBA" id="ARBA00023136"/>
    </source>
</evidence>
<evidence type="ECO:0000256" key="6">
    <source>
        <dbReference type="ARBA" id="ARBA00022989"/>
    </source>
</evidence>
<keyword evidence="3 12" id="KW-1003">Cell membrane</keyword>
<dbReference type="InterPro" id="IPR022813">
    <property type="entry name" value="SecD/SecF_arch_bac"/>
</dbReference>
<keyword evidence="6 12" id="KW-1133">Transmembrane helix</keyword>
<feature type="transmembrane region" description="Helical" evidence="12">
    <location>
        <begin position="254"/>
        <end position="280"/>
    </location>
</feature>
<comment type="similarity">
    <text evidence="10">In the C-terminal section; belongs to the SecD/SecF family. SecF subfamily.</text>
</comment>
<dbReference type="InterPro" id="IPR022645">
    <property type="entry name" value="SecD/SecF_bac"/>
</dbReference>
<keyword evidence="4 12" id="KW-0812">Transmembrane</keyword>
<dbReference type="GO" id="GO:0043952">
    <property type="term" value="P:protein transport by the Sec complex"/>
    <property type="evidence" value="ECO:0007669"/>
    <property type="project" value="UniProtKB-UniRule"/>
</dbReference>
<dbReference type="InterPro" id="IPR048634">
    <property type="entry name" value="SecD_SecF_C"/>
</dbReference>
<feature type="transmembrane region" description="Helical" evidence="12">
    <location>
        <begin position="151"/>
        <end position="172"/>
    </location>
</feature>
<keyword evidence="7 12" id="KW-0811">Translocation</keyword>